<dbReference type="SMART" id="SM00181">
    <property type="entry name" value="EGF"/>
    <property type="match status" value="3"/>
</dbReference>
<comment type="caution">
    <text evidence="7">Lacks conserved residue(s) required for the propagation of feature annotation.</text>
</comment>
<dbReference type="SUPFAM" id="SSF57196">
    <property type="entry name" value="EGF/Laminin"/>
    <property type="match status" value="3"/>
</dbReference>
<dbReference type="FunFam" id="2.10.25.10:FF:000321">
    <property type="entry name" value="Protein delta homolog 1"/>
    <property type="match status" value="1"/>
</dbReference>
<dbReference type="SUPFAM" id="SSF49854">
    <property type="entry name" value="Spermadhesin, CUB domain"/>
    <property type="match status" value="3"/>
</dbReference>
<keyword evidence="1 7" id="KW-0245">EGF-like domain</keyword>
<dbReference type="InterPro" id="IPR001304">
    <property type="entry name" value="C-type_lectin-like"/>
</dbReference>
<evidence type="ECO:0000256" key="7">
    <source>
        <dbReference type="PROSITE-ProRule" id="PRU00076"/>
    </source>
</evidence>
<dbReference type="OrthoDB" id="418245at2759"/>
<feature type="region of interest" description="Disordered" evidence="8">
    <location>
        <begin position="746"/>
        <end position="778"/>
    </location>
</feature>
<dbReference type="PROSITE" id="PS50026">
    <property type="entry name" value="EGF_3"/>
    <property type="match status" value="3"/>
</dbReference>
<dbReference type="InterPro" id="IPR000742">
    <property type="entry name" value="EGF"/>
</dbReference>
<dbReference type="SMART" id="SM00042">
    <property type="entry name" value="CUB"/>
    <property type="match status" value="2"/>
</dbReference>
<proteinExistence type="predicted"/>
<feature type="disulfide bond" evidence="7">
    <location>
        <begin position="565"/>
        <end position="574"/>
    </location>
</feature>
<evidence type="ECO:0000256" key="6">
    <source>
        <dbReference type="PROSITE-ProRule" id="PRU00059"/>
    </source>
</evidence>
<dbReference type="InterPro" id="IPR000859">
    <property type="entry name" value="CUB_dom"/>
</dbReference>
<evidence type="ECO:0000313" key="9">
    <source>
        <dbReference type="EMBL" id="ENN79782.1"/>
    </source>
</evidence>
<feature type="compositionally biased region" description="Low complexity" evidence="8">
    <location>
        <begin position="1610"/>
        <end position="1620"/>
    </location>
</feature>
<feature type="compositionally biased region" description="Polar residues" evidence="8">
    <location>
        <begin position="1348"/>
        <end position="1370"/>
    </location>
</feature>
<evidence type="ECO:0000256" key="3">
    <source>
        <dbReference type="ARBA" id="ARBA00022737"/>
    </source>
</evidence>
<dbReference type="CDD" id="cd00054">
    <property type="entry name" value="EGF_CA"/>
    <property type="match status" value="2"/>
</dbReference>
<evidence type="ECO:0000256" key="1">
    <source>
        <dbReference type="ARBA" id="ARBA00022536"/>
    </source>
</evidence>
<dbReference type="SUPFAM" id="SSF56436">
    <property type="entry name" value="C-type lectin-like"/>
    <property type="match status" value="1"/>
</dbReference>
<dbReference type="GO" id="GO:0004252">
    <property type="term" value="F:serine-type endopeptidase activity"/>
    <property type="evidence" value="ECO:0007669"/>
    <property type="project" value="TreeGrafter"/>
</dbReference>
<reference evidence="9" key="1">
    <citation type="journal article" date="2013" name="Genome Biol.">
        <title>Draft genome of the mountain pine beetle, Dendroctonus ponderosae Hopkins, a major forest pest.</title>
        <authorList>
            <person name="Keeling C.I."/>
            <person name="Yuen M.M."/>
            <person name="Liao N.Y."/>
            <person name="Docking T.R."/>
            <person name="Chan S.K."/>
            <person name="Taylor G.A."/>
            <person name="Palmquist D.L."/>
            <person name="Jackman S.D."/>
            <person name="Nguyen A."/>
            <person name="Li M."/>
            <person name="Henderson H."/>
            <person name="Janes J.K."/>
            <person name="Zhao Y."/>
            <person name="Pandoh P."/>
            <person name="Moore R."/>
            <person name="Sperling F.A."/>
            <person name="Huber D.P."/>
            <person name="Birol I."/>
            <person name="Jones S.J."/>
            <person name="Bohlmann J."/>
        </authorList>
    </citation>
    <scope>NUCLEOTIDE SEQUENCE</scope>
</reference>
<dbReference type="PROSITE" id="PS00022">
    <property type="entry name" value="EGF_1"/>
    <property type="match status" value="3"/>
</dbReference>
<evidence type="ECO:0000256" key="2">
    <source>
        <dbReference type="ARBA" id="ARBA00022729"/>
    </source>
</evidence>
<keyword evidence="2" id="KW-0732">Signal</keyword>
<dbReference type="GO" id="GO:0005615">
    <property type="term" value="C:extracellular space"/>
    <property type="evidence" value="ECO:0007669"/>
    <property type="project" value="TreeGrafter"/>
</dbReference>
<dbReference type="PANTHER" id="PTHR24255:SF31">
    <property type="entry name" value="CUBILIN-LIKE PROTEIN"/>
    <property type="match status" value="1"/>
</dbReference>
<evidence type="ECO:0000256" key="4">
    <source>
        <dbReference type="ARBA" id="ARBA00023157"/>
    </source>
</evidence>
<feature type="compositionally biased region" description="Polar residues" evidence="8">
    <location>
        <begin position="882"/>
        <end position="909"/>
    </location>
</feature>
<feature type="compositionally biased region" description="Polar residues" evidence="8">
    <location>
        <begin position="1562"/>
        <end position="1575"/>
    </location>
</feature>
<dbReference type="PROSITE" id="PS01186">
    <property type="entry name" value="EGF_2"/>
    <property type="match status" value="1"/>
</dbReference>
<evidence type="ECO:0000256" key="5">
    <source>
        <dbReference type="ARBA" id="ARBA00023180"/>
    </source>
</evidence>
<dbReference type="PROSITE" id="PS01180">
    <property type="entry name" value="CUB"/>
    <property type="match status" value="2"/>
</dbReference>
<dbReference type="Gene3D" id="3.10.100.10">
    <property type="entry name" value="Mannose-Binding Protein A, subunit A"/>
    <property type="match status" value="1"/>
</dbReference>
<dbReference type="Gene3D" id="2.10.25.10">
    <property type="entry name" value="Laminin"/>
    <property type="match status" value="3"/>
</dbReference>
<dbReference type="Pfam" id="PF00431">
    <property type="entry name" value="CUB"/>
    <property type="match status" value="2"/>
</dbReference>
<dbReference type="InterPro" id="IPR016187">
    <property type="entry name" value="CTDL_fold"/>
</dbReference>
<dbReference type="InterPro" id="IPR016186">
    <property type="entry name" value="C-type_lectin-like/link_sf"/>
</dbReference>
<keyword evidence="5" id="KW-0325">Glycoprotein</keyword>
<evidence type="ECO:0000256" key="8">
    <source>
        <dbReference type="SAM" id="MobiDB-lite"/>
    </source>
</evidence>
<feature type="region of interest" description="Disordered" evidence="8">
    <location>
        <begin position="1298"/>
        <end position="1398"/>
    </location>
</feature>
<dbReference type="PANTHER" id="PTHR24255">
    <property type="entry name" value="COMPLEMENT COMPONENT 1, S SUBCOMPONENT-RELATED"/>
    <property type="match status" value="1"/>
</dbReference>
<feature type="non-terminal residue" evidence="9">
    <location>
        <position position="1746"/>
    </location>
</feature>
<dbReference type="Gene3D" id="2.60.120.290">
    <property type="entry name" value="Spermadhesin, CUB domain"/>
    <property type="match status" value="2"/>
</dbReference>
<feature type="region of interest" description="Disordered" evidence="8">
    <location>
        <begin position="878"/>
        <end position="909"/>
    </location>
</feature>
<name>N6UM44_DENPD</name>
<feature type="compositionally biased region" description="Low complexity" evidence="8">
    <location>
        <begin position="1302"/>
        <end position="1320"/>
    </location>
</feature>
<feature type="compositionally biased region" description="Low complexity" evidence="8">
    <location>
        <begin position="992"/>
        <end position="1004"/>
    </location>
</feature>
<dbReference type="CDD" id="cd00037">
    <property type="entry name" value="CLECT"/>
    <property type="match status" value="1"/>
</dbReference>
<accession>N6UM44</accession>
<feature type="compositionally biased region" description="Low complexity" evidence="8">
    <location>
        <begin position="963"/>
        <end position="980"/>
    </location>
</feature>
<feature type="region of interest" description="Disordered" evidence="8">
    <location>
        <begin position="963"/>
        <end position="1009"/>
    </location>
</feature>
<gene>
    <name evidence="9" type="ORF">YQE_03838</name>
</gene>
<feature type="compositionally biased region" description="Basic residues" evidence="8">
    <location>
        <begin position="1545"/>
        <end position="1559"/>
    </location>
</feature>
<feature type="disulfide bond" evidence="7">
    <location>
        <begin position="530"/>
        <end position="539"/>
    </location>
</feature>
<feature type="region of interest" description="Disordered" evidence="8">
    <location>
        <begin position="1202"/>
        <end position="1229"/>
    </location>
</feature>
<dbReference type="InterPro" id="IPR035914">
    <property type="entry name" value="Sperma_CUB_dom_sf"/>
</dbReference>
<feature type="disulfide bond" evidence="7">
    <location>
        <begin position="603"/>
        <end position="612"/>
    </location>
</feature>
<feature type="region of interest" description="Disordered" evidence="8">
    <location>
        <begin position="1541"/>
        <end position="1647"/>
    </location>
</feature>
<feature type="compositionally biased region" description="Acidic residues" evidence="8">
    <location>
        <begin position="1381"/>
        <end position="1392"/>
    </location>
</feature>
<dbReference type="PROSITE" id="PS50041">
    <property type="entry name" value="C_TYPE_LECTIN_2"/>
    <property type="match status" value="1"/>
</dbReference>
<feature type="disulfide bond" evidence="6">
    <location>
        <begin position="242"/>
        <end position="269"/>
    </location>
</feature>
<sequence>MCSYQNTHIKPIRIKVRVSPLHVLLPWPRLGGKADPAADFKWMDGSSMDFQGWIPGQKPSENDLLDTGQDARCIGVQWTPSPTPLMPSGLYWKSRRCSQVGGYVCKKKRQLLDSSIDFSKTIESSGGTLTTPNYPENYYNNLDFLVKIIGPERTRLKIRFSKIDIELQLECLYDYVELKSVSRGDKKVQEDASRFCGTHAKQMERFDFVSQNNEAEVKFHSDYSVTGSGFSLTWVAVDVSACPTQTLTAREGVIFSPNYPDFLLAHLDCSILIQAPPGKRIWLEFTDVDLGHNNSEVINNSNKKEASIEMQLGKNLNSFKPFQMRELLTDGNFISLDQFMNIRLQTGKHAIGRGFRASYRTSDEGSIEEKIIFLESNTSGKQNKSKLLCLSCIGFLQHLNFPQRSPPNLDFLQRFIAPPGYVISMEFHAVKLSHLECSNENGLIEVFDKDDGPFTSPAIFIKSFLNSIQLRQKSGILGSPLNGTLKVLPDDQYKKKLINCEHKNVESCNPNPCQNEGKCTNKKSNKICQCIGHFTGLFCAITQCDLEPCVFGSCELTNTSYKCHCNSGYVGPTCEQKKKPCESNPCESRGSCIEKGNGFLCRCHAWWEGTKCEKRMLHIPFTPLSERMLHEPFWLGLMTVFVVLGVIGLVWCAKRHFPEKIEKLLAEDSNRSRIHSLRSTSVREQLAAASGATAAVLAAATPSPGPAQGRSIFGRLGIRKPSILSLTSPHASCGAGGYSPATARTFSLDDLLKPPPRRSPSPKKKRNNSTPTKKNVAEKKQILQHLISPVNKHLSKRVSLGELIQMSEHKTSGIQSAPSVIIKETKLSDNDPALAALNDPKLEKKVTFARLLNKVSAEMSSGSDMEMGIMQTNRLGCIFPRASSTPPSPSVINRSPNSTSSNQGSDSFTSSDLAIPSVLSASASDLLIARRQNKNPISKQKPASADSILAMFRNFSSSSAGANLPSSLKLSPSSTPTASSPHDDIVGDDESSSSSVHTPVSFSSGAPESPIMHHVFNQSTIEVPVLDPISAHRSPGGGTNLLHPPTILLEIPSTINKCLSPIRELPTPLPSPMPSPAITPIMRRSQSPIARRAAAQISASSLDDLDNSDDKISMEIPNISISGSDDEDLRCPDIAIDPQAEDGLIFEEAAAMQHSALYNIKNRPSPLVHINDQPKSPNSVPPLVIPTLTIETPSPTRKTPTLLIPGSPPPQRSHPHHQESAFQFPTGTKSGRRMFKDFEKPTSLDLPCAPPLITVTCNMSEAESDIESISPAVKLSGRGGASGGMSYLSPFSMAHRAEQHASESNLSSSGYSSMASPGPSRCGSSNPLCPSEMEDPGPPGSGHCLRRQSLTPVRRPNSNCGNADNTSGQGDQRRGRSDSETLSDDPLLESNDEGIGTDHIDEKIDDGEVKSAKDLEVFMTVETSDTKSLLLDLPVVTNLNTPRVAKCVTVDSTIDRLIPPLTTSISKNSLQLPSIVVQLDAITGEKYLSPMSSRSESPLSDRTSGMGRFSPLFYGKNKDLLPFTDSDGLYDFPSSDKVNVTTSCQHKKIGRKRDKRALRSCKTPSPTKQQQNLSWHNHLDVPSSKDPFYKVPPPRKLSPKRRLARTQVVSSSSSSDSITSTREDDSNPNSPMLSRSLEFAKKQPKYQKISRLRAISNQIRFLKRLEQSLKRRERTASPDTDSFDSEEESPMVTSPLLHQSKGPKVEIRKSSSIGKLQSSTGLNSRTNKGTKYKAWDSLQERNRATE</sequence>
<feature type="non-terminal residue" evidence="9">
    <location>
        <position position="1"/>
    </location>
</feature>
<dbReference type="EMBL" id="KB740648">
    <property type="protein sequence ID" value="ENN79782.1"/>
    <property type="molecule type" value="Genomic_DNA"/>
</dbReference>
<organism evidence="9">
    <name type="scientific">Dendroctonus ponderosae</name>
    <name type="common">Mountain pine beetle</name>
    <dbReference type="NCBI Taxonomy" id="77166"/>
    <lineage>
        <taxon>Eukaryota</taxon>
        <taxon>Metazoa</taxon>
        <taxon>Ecdysozoa</taxon>
        <taxon>Arthropoda</taxon>
        <taxon>Hexapoda</taxon>
        <taxon>Insecta</taxon>
        <taxon>Pterygota</taxon>
        <taxon>Neoptera</taxon>
        <taxon>Endopterygota</taxon>
        <taxon>Coleoptera</taxon>
        <taxon>Polyphaga</taxon>
        <taxon>Cucujiformia</taxon>
        <taxon>Curculionidae</taxon>
        <taxon>Scolytinae</taxon>
        <taxon>Dendroctonus</taxon>
    </lineage>
</organism>
<feature type="compositionally biased region" description="Polar residues" evidence="8">
    <location>
        <begin position="1710"/>
        <end position="1729"/>
    </location>
</feature>
<dbReference type="GO" id="GO:0003008">
    <property type="term" value="P:system process"/>
    <property type="evidence" value="ECO:0007669"/>
    <property type="project" value="UniProtKB-ARBA"/>
</dbReference>
<dbReference type="OMA" id="NPCESRG"/>
<dbReference type="HOGENOM" id="CLU_001079_0_0_1"/>
<protein>
    <submittedName>
        <fullName evidence="9">Uncharacterized protein</fullName>
    </submittedName>
</protein>
<keyword evidence="3" id="KW-0677">Repeat</keyword>
<feature type="region of interest" description="Disordered" evidence="8">
    <location>
        <begin position="1670"/>
        <end position="1746"/>
    </location>
</feature>
<keyword evidence="4 7" id="KW-1015">Disulfide bond</keyword>
<dbReference type="CDD" id="cd00041">
    <property type="entry name" value="CUB"/>
    <property type="match status" value="2"/>
</dbReference>